<name>A0ABT9MV90_9ACTN</name>
<evidence type="ECO:0000313" key="1">
    <source>
        <dbReference type="EMBL" id="MDP9795300.1"/>
    </source>
</evidence>
<proteinExistence type="predicted"/>
<comment type="caution">
    <text evidence="1">The sequence shown here is derived from an EMBL/GenBank/DDBJ whole genome shotgun (WGS) entry which is preliminary data.</text>
</comment>
<dbReference type="EMBL" id="JAUSRA010000001">
    <property type="protein sequence ID" value="MDP9795300.1"/>
    <property type="molecule type" value="Genomic_DNA"/>
</dbReference>
<sequence>MSLARLKDICIDASDQDRMAGFWQLAPHAARTRHETHPEFWWLTPGVEDSTIVWINGVPESPPPSAS</sequence>
<evidence type="ECO:0000313" key="2">
    <source>
        <dbReference type="Proteomes" id="UP001240984"/>
    </source>
</evidence>
<organism evidence="1 2">
    <name type="scientific">Catenuloplanes nepalensis</name>
    <dbReference type="NCBI Taxonomy" id="587533"/>
    <lineage>
        <taxon>Bacteria</taxon>
        <taxon>Bacillati</taxon>
        <taxon>Actinomycetota</taxon>
        <taxon>Actinomycetes</taxon>
        <taxon>Micromonosporales</taxon>
        <taxon>Micromonosporaceae</taxon>
        <taxon>Catenuloplanes</taxon>
    </lineage>
</organism>
<accession>A0ABT9MV90</accession>
<dbReference type="Proteomes" id="UP001240984">
    <property type="component" value="Unassembled WGS sequence"/>
</dbReference>
<keyword evidence="2" id="KW-1185">Reference proteome</keyword>
<protein>
    <submittedName>
        <fullName evidence="1">Uncharacterized protein</fullName>
    </submittedName>
</protein>
<reference evidence="1 2" key="1">
    <citation type="submission" date="2023-07" db="EMBL/GenBank/DDBJ databases">
        <title>Sequencing the genomes of 1000 actinobacteria strains.</title>
        <authorList>
            <person name="Klenk H.-P."/>
        </authorList>
    </citation>
    <scope>NUCLEOTIDE SEQUENCE [LARGE SCALE GENOMIC DNA]</scope>
    <source>
        <strain evidence="1 2">DSM 44710</strain>
    </source>
</reference>
<gene>
    <name evidence="1" type="ORF">J2S43_003812</name>
</gene>
<dbReference type="RefSeq" id="WP_306830997.1">
    <property type="nucleotide sequence ID" value="NZ_JAUSRA010000001.1"/>
</dbReference>